<proteinExistence type="predicted"/>
<accession>A0AAE0BHX4</accession>
<dbReference type="AlphaFoldDB" id="A0AAE0BHX4"/>
<organism evidence="2 3">
    <name type="scientific">Cymbomonas tetramitiformis</name>
    <dbReference type="NCBI Taxonomy" id="36881"/>
    <lineage>
        <taxon>Eukaryota</taxon>
        <taxon>Viridiplantae</taxon>
        <taxon>Chlorophyta</taxon>
        <taxon>Pyramimonadophyceae</taxon>
        <taxon>Pyramimonadales</taxon>
        <taxon>Pyramimonadaceae</taxon>
        <taxon>Cymbomonas</taxon>
    </lineage>
</organism>
<comment type="caution">
    <text evidence="2">The sequence shown here is derived from an EMBL/GenBank/DDBJ whole genome shotgun (WGS) entry which is preliminary data.</text>
</comment>
<sequence>MRGRTLFTDAPSTTPLTTTTPSTSSAPNTFCWSQGPTSDVNTSSSTLEYQHNSFLDVLNAEFILTGSVTPTSIEWPHSLLPVQFTRNPGDGATKGLSLGSGASNTYMTLRMGNSTHYVVHNFHYQTTIPTGQLLRFQLTCGFQQGSAGERWCELKAEVSGAQIYISGSQAIAISGDIYNQDGGRFGDIWGWHFVGNLGYLSVCEGEDFFLWITL</sequence>
<evidence type="ECO:0000313" key="2">
    <source>
        <dbReference type="EMBL" id="KAK3236310.1"/>
    </source>
</evidence>
<evidence type="ECO:0000313" key="3">
    <source>
        <dbReference type="Proteomes" id="UP001190700"/>
    </source>
</evidence>
<gene>
    <name evidence="2" type="ORF">CYMTET_53540</name>
</gene>
<name>A0AAE0BHX4_9CHLO</name>
<feature type="compositionally biased region" description="Low complexity" evidence="1">
    <location>
        <begin position="8"/>
        <end position="29"/>
    </location>
</feature>
<dbReference type="Proteomes" id="UP001190700">
    <property type="component" value="Unassembled WGS sequence"/>
</dbReference>
<feature type="region of interest" description="Disordered" evidence="1">
    <location>
        <begin position="1"/>
        <end position="29"/>
    </location>
</feature>
<protein>
    <submittedName>
        <fullName evidence="2">Uncharacterized protein</fullName>
    </submittedName>
</protein>
<evidence type="ECO:0000256" key="1">
    <source>
        <dbReference type="SAM" id="MobiDB-lite"/>
    </source>
</evidence>
<reference evidence="2 3" key="1">
    <citation type="journal article" date="2015" name="Genome Biol. Evol.">
        <title>Comparative Genomics of a Bacterivorous Green Alga Reveals Evolutionary Causalities and Consequences of Phago-Mixotrophic Mode of Nutrition.</title>
        <authorList>
            <person name="Burns J.A."/>
            <person name="Paasch A."/>
            <person name="Narechania A."/>
            <person name="Kim E."/>
        </authorList>
    </citation>
    <scope>NUCLEOTIDE SEQUENCE [LARGE SCALE GENOMIC DNA]</scope>
    <source>
        <strain evidence="2 3">PLY_AMNH</strain>
    </source>
</reference>
<dbReference type="EMBL" id="LGRX02035092">
    <property type="protein sequence ID" value="KAK3236310.1"/>
    <property type="molecule type" value="Genomic_DNA"/>
</dbReference>
<keyword evidence="3" id="KW-1185">Reference proteome</keyword>